<proteinExistence type="predicted"/>
<protein>
    <submittedName>
        <fullName evidence="2">Methylase involved in ubiquinone/menaquinone biosynthesis</fullName>
    </submittedName>
</protein>
<dbReference type="Gene3D" id="3.40.50.150">
    <property type="entry name" value="Vaccinia Virus protein VP39"/>
    <property type="match status" value="1"/>
</dbReference>
<accession>A0A068T2C7</accession>
<dbReference type="InterPro" id="IPR029063">
    <property type="entry name" value="SAM-dependent_MTases_sf"/>
</dbReference>
<dbReference type="EMBL" id="HG938355">
    <property type="protein sequence ID" value="CDN52553.1"/>
    <property type="molecule type" value="Genomic_DNA"/>
</dbReference>
<evidence type="ECO:0000259" key="1">
    <source>
        <dbReference type="Pfam" id="PF08241"/>
    </source>
</evidence>
<evidence type="ECO:0000313" key="2">
    <source>
        <dbReference type="EMBL" id="CDN52553.1"/>
    </source>
</evidence>
<feature type="domain" description="Methyltransferase type 11" evidence="1">
    <location>
        <begin position="102"/>
        <end position="171"/>
    </location>
</feature>
<name>A0A068T2C7_NEOGA</name>
<dbReference type="eggNOG" id="COG2226">
    <property type="taxonomic scope" value="Bacteria"/>
</dbReference>
<reference evidence="3" key="1">
    <citation type="journal article" date="2014" name="BMC Genomics">
        <title>Genome sequencing of two Neorhizobium galegae strains reveals a noeT gene responsible for the unusual acetylation of the nodulation factors.</title>
        <authorList>
            <person name="Osterman J."/>
            <person name="Marsh J."/>
            <person name="Laine P.K."/>
            <person name="Zeng Z."/>
            <person name="Alatalo E."/>
            <person name="Sullivan J.T."/>
            <person name="Young J.P."/>
            <person name="Thomas-Oates J."/>
            <person name="Paulin L."/>
            <person name="Lindstrom K."/>
        </authorList>
    </citation>
    <scope>NUCLEOTIDE SEQUENCE [LARGE SCALE GENOMIC DNA]</scope>
    <source>
        <strain evidence="3">HAMBI 1141</strain>
    </source>
</reference>
<dbReference type="RefSeq" id="WP_038539600.1">
    <property type="nucleotide sequence ID" value="NZ_HG938355.1"/>
</dbReference>
<keyword evidence="2" id="KW-0808">Transferase</keyword>
<organism evidence="2 3">
    <name type="scientific">Neorhizobium galegae bv. officinalis bv. officinalis str. HAMBI 1141</name>
    <dbReference type="NCBI Taxonomy" id="1028801"/>
    <lineage>
        <taxon>Bacteria</taxon>
        <taxon>Pseudomonadati</taxon>
        <taxon>Pseudomonadota</taxon>
        <taxon>Alphaproteobacteria</taxon>
        <taxon>Hyphomicrobiales</taxon>
        <taxon>Rhizobiaceae</taxon>
        <taxon>Rhizobium/Agrobacterium group</taxon>
        <taxon>Neorhizobium</taxon>
    </lineage>
</organism>
<dbReference type="Pfam" id="PF08241">
    <property type="entry name" value="Methyltransf_11"/>
    <property type="match status" value="1"/>
</dbReference>
<dbReference type="KEGG" id="ngl:RG1141_CH01880"/>
<dbReference type="GO" id="GO:0008757">
    <property type="term" value="F:S-adenosylmethionine-dependent methyltransferase activity"/>
    <property type="evidence" value="ECO:0007669"/>
    <property type="project" value="InterPro"/>
</dbReference>
<gene>
    <name evidence="2" type="ORF">RG1141_CH01880</name>
</gene>
<evidence type="ECO:0000313" key="3">
    <source>
        <dbReference type="Proteomes" id="UP000028186"/>
    </source>
</evidence>
<dbReference type="InterPro" id="IPR013216">
    <property type="entry name" value="Methyltransf_11"/>
</dbReference>
<keyword evidence="2" id="KW-0830">Ubiquinone</keyword>
<dbReference type="Proteomes" id="UP000028186">
    <property type="component" value="Chromosome I"/>
</dbReference>
<dbReference type="HOGENOM" id="CLU_936485_0_0_5"/>
<dbReference type="SUPFAM" id="SSF53335">
    <property type="entry name" value="S-adenosyl-L-methionine-dependent methyltransferases"/>
    <property type="match status" value="1"/>
</dbReference>
<dbReference type="GO" id="GO:0032259">
    <property type="term" value="P:methylation"/>
    <property type="evidence" value="ECO:0007669"/>
    <property type="project" value="UniProtKB-KW"/>
</dbReference>
<keyword evidence="2" id="KW-0489">Methyltransferase</keyword>
<dbReference type="CDD" id="cd02440">
    <property type="entry name" value="AdoMet_MTases"/>
    <property type="match status" value="1"/>
</dbReference>
<dbReference type="AlphaFoldDB" id="A0A068T2C7"/>
<sequence>MVSESFNQLLNVFWLRPETALWRYLDIAAMRGFRFEGRSLDFGCGDGLFSFIRAGGQFSPSFDAFQKTDKLDQFYAKADVFDAYDSSYSPLVSQAPEYTISVGFDHKANLLSKASALGLYGETVEGDGNSPLPFADEEFQSIFSNIVYWLDEPAAVFAELSRVLKPGGKICLMLPNSTLPEYSFYNSLFGKTGDQQWQWLDLIDRGRLSDNIRQAKTDDQWRALFEAAGLFVAEHKQHLPKPIIQAWDIGFRPMFPALMKMVDAVRPDQRDEVKAEWVKTLKMFAEPLSHVGNADDKANAFHCYVLSK</sequence>
<dbReference type="PATRIC" id="fig|1028801.3.peg.179"/>